<keyword evidence="3" id="KW-1185">Reference proteome</keyword>
<gene>
    <name evidence="2" type="ORF">A1359_12020</name>
</gene>
<dbReference type="Proteomes" id="UP000078476">
    <property type="component" value="Unassembled WGS sequence"/>
</dbReference>
<sequence>MSNRVVTAHIPNELAEQVDQLAARLDRPKGWIIRQALTSWVELEAKRHQLTLDGLADVDVGRVIDHASVAAWAKSLDQPV</sequence>
<name>A0A177N995_9GAMM</name>
<dbReference type="InterPro" id="IPR013321">
    <property type="entry name" value="Arc_rbn_hlx_hlx"/>
</dbReference>
<accession>A0A177N995</accession>
<reference evidence="2 3" key="1">
    <citation type="submission" date="2016-03" db="EMBL/GenBank/DDBJ databases">
        <authorList>
            <person name="Ploux O."/>
        </authorList>
    </citation>
    <scope>NUCLEOTIDE SEQUENCE [LARGE SCALE GENOMIC DNA]</scope>
    <source>
        <strain evidence="2 3">R-45370</strain>
    </source>
</reference>
<dbReference type="InterPro" id="IPR010985">
    <property type="entry name" value="Ribbon_hlx_hlx"/>
</dbReference>
<dbReference type="PANTHER" id="PTHR40688">
    <property type="match status" value="1"/>
</dbReference>
<feature type="domain" description="Ribbon-helix-helix protein CopG" evidence="1">
    <location>
        <begin position="5"/>
        <end position="44"/>
    </location>
</feature>
<protein>
    <submittedName>
        <fullName evidence="2">CopG family transcriptional regulator</fullName>
    </submittedName>
</protein>
<dbReference type="Pfam" id="PF01402">
    <property type="entry name" value="RHH_1"/>
    <property type="match status" value="1"/>
</dbReference>
<dbReference type="InterPro" id="IPR002145">
    <property type="entry name" value="CopG"/>
</dbReference>
<dbReference type="CDD" id="cd22233">
    <property type="entry name" value="RHH_CopAso-like"/>
    <property type="match status" value="1"/>
</dbReference>
<proteinExistence type="predicted"/>
<comment type="caution">
    <text evidence="2">The sequence shown here is derived from an EMBL/GenBank/DDBJ whole genome shotgun (WGS) entry which is preliminary data.</text>
</comment>
<dbReference type="OrthoDB" id="5298181at2"/>
<evidence type="ECO:0000313" key="3">
    <source>
        <dbReference type="Proteomes" id="UP000078476"/>
    </source>
</evidence>
<organism evidence="2 3">
    <name type="scientific">Methylomonas lenta</name>
    <dbReference type="NCBI Taxonomy" id="980561"/>
    <lineage>
        <taxon>Bacteria</taxon>
        <taxon>Pseudomonadati</taxon>
        <taxon>Pseudomonadota</taxon>
        <taxon>Gammaproteobacteria</taxon>
        <taxon>Methylococcales</taxon>
        <taxon>Methylococcaceae</taxon>
        <taxon>Methylomonas</taxon>
    </lineage>
</organism>
<dbReference type="GO" id="GO:0006355">
    <property type="term" value="P:regulation of DNA-templated transcription"/>
    <property type="evidence" value="ECO:0007669"/>
    <property type="project" value="InterPro"/>
</dbReference>
<evidence type="ECO:0000259" key="1">
    <source>
        <dbReference type="Pfam" id="PF01402"/>
    </source>
</evidence>
<dbReference type="EMBL" id="LUUI01000117">
    <property type="protein sequence ID" value="OAI13660.1"/>
    <property type="molecule type" value="Genomic_DNA"/>
</dbReference>
<dbReference type="Gene3D" id="1.10.1220.10">
    <property type="entry name" value="Met repressor-like"/>
    <property type="match status" value="1"/>
</dbReference>
<dbReference type="AlphaFoldDB" id="A0A177N995"/>
<dbReference type="RefSeq" id="WP_066984137.1">
    <property type="nucleotide sequence ID" value="NZ_LUUI01000117.1"/>
</dbReference>
<dbReference type="STRING" id="980561.A1359_12020"/>
<dbReference type="PANTHER" id="PTHR40688:SF2">
    <property type="entry name" value="RIBBON-HELIX-HELIX PROTEIN COPG DOMAIN-CONTAINING PROTEIN"/>
    <property type="match status" value="1"/>
</dbReference>
<dbReference type="SUPFAM" id="SSF47598">
    <property type="entry name" value="Ribbon-helix-helix"/>
    <property type="match status" value="1"/>
</dbReference>
<dbReference type="InterPro" id="IPR052991">
    <property type="entry name" value="Non-func_TypeII_TA_Antitoxin"/>
</dbReference>
<evidence type="ECO:0000313" key="2">
    <source>
        <dbReference type="EMBL" id="OAI13660.1"/>
    </source>
</evidence>